<feature type="compositionally biased region" description="Polar residues" evidence="1">
    <location>
        <begin position="10"/>
        <end position="24"/>
    </location>
</feature>
<proteinExistence type="predicted"/>
<organism evidence="2 3">
    <name type="scientific">Folsomia candida</name>
    <name type="common">Springtail</name>
    <dbReference type="NCBI Taxonomy" id="158441"/>
    <lineage>
        <taxon>Eukaryota</taxon>
        <taxon>Metazoa</taxon>
        <taxon>Ecdysozoa</taxon>
        <taxon>Arthropoda</taxon>
        <taxon>Hexapoda</taxon>
        <taxon>Collembola</taxon>
        <taxon>Entomobryomorpha</taxon>
        <taxon>Isotomoidea</taxon>
        <taxon>Isotomidae</taxon>
        <taxon>Proisotominae</taxon>
        <taxon>Folsomia</taxon>
    </lineage>
</organism>
<dbReference type="AlphaFoldDB" id="A0A226DUE8"/>
<feature type="region of interest" description="Disordered" evidence="1">
    <location>
        <begin position="1"/>
        <end position="218"/>
    </location>
</feature>
<protein>
    <submittedName>
        <fullName evidence="2">Uncharacterized protein</fullName>
    </submittedName>
</protein>
<evidence type="ECO:0000313" key="2">
    <source>
        <dbReference type="EMBL" id="OXA49125.1"/>
    </source>
</evidence>
<comment type="caution">
    <text evidence="2">The sequence shown here is derived from an EMBL/GenBank/DDBJ whole genome shotgun (WGS) entry which is preliminary data.</text>
</comment>
<dbReference type="Proteomes" id="UP000198287">
    <property type="component" value="Unassembled WGS sequence"/>
</dbReference>
<gene>
    <name evidence="2" type="ORF">Fcan01_15819</name>
</gene>
<feature type="compositionally biased region" description="Polar residues" evidence="1">
    <location>
        <begin position="204"/>
        <end position="213"/>
    </location>
</feature>
<accession>A0A226DUE8</accession>
<dbReference type="EMBL" id="LNIX01000010">
    <property type="protein sequence ID" value="OXA49125.1"/>
    <property type="molecule type" value="Genomic_DNA"/>
</dbReference>
<feature type="compositionally biased region" description="Polar residues" evidence="1">
    <location>
        <begin position="171"/>
        <end position="196"/>
    </location>
</feature>
<keyword evidence="3" id="KW-1185">Reference proteome</keyword>
<feature type="compositionally biased region" description="Basic and acidic residues" evidence="1">
    <location>
        <begin position="85"/>
        <end position="95"/>
    </location>
</feature>
<feature type="compositionally biased region" description="Polar residues" evidence="1">
    <location>
        <begin position="130"/>
        <end position="148"/>
    </location>
</feature>
<reference evidence="2 3" key="1">
    <citation type="submission" date="2015-12" db="EMBL/GenBank/DDBJ databases">
        <title>The genome of Folsomia candida.</title>
        <authorList>
            <person name="Faddeeva A."/>
            <person name="Derks M.F."/>
            <person name="Anvar Y."/>
            <person name="Smit S."/>
            <person name="Van Straalen N."/>
            <person name="Roelofs D."/>
        </authorList>
    </citation>
    <scope>NUCLEOTIDE SEQUENCE [LARGE SCALE GENOMIC DNA]</scope>
    <source>
        <strain evidence="2 3">VU population</strain>
        <tissue evidence="2">Whole body</tissue>
    </source>
</reference>
<feature type="compositionally biased region" description="Polar residues" evidence="1">
    <location>
        <begin position="64"/>
        <end position="78"/>
    </location>
</feature>
<name>A0A226DUE8_FOLCA</name>
<evidence type="ECO:0000256" key="1">
    <source>
        <dbReference type="SAM" id="MobiDB-lite"/>
    </source>
</evidence>
<evidence type="ECO:0000313" key="3">
    <source>
        <dbReference type="Proteomes" id="UP000198287"/>
    </source>
</evidence>
<sequence>MSENKFAFSKKTSSARNRAESNQDQVEEERSISPTRSDRVHRRSQKQSSKTLEPGGSQRKHNISKNLSQSLQNISRKSGNARHQKLAENEGEKNQKSKTTSTKFSDSYKEKLGRTKSLFTIHEDSKYKGKSSTSSMNPRTKSAKNISQHNEKSESLKSNTRFTRERDIGSSDAQSHSSIETHTKGSTSDRSSVQSDKSIKEDSSPSGSGSNERVVNPPTAFQAKSKLYCTTNYQGCNIVQKNI</sequence>